<keyword evidence="4 7" id="KW-0812">Transmembrane</keyword>
<dbReference type="KEGG" id="kme:H0A61_01753"/>
<dbReference type="InterPro" id="IPR010627">
    <property type="entry name" value="Prepilin_pept_A24_N"/>
</dbReference>
<feature type="transmembrane region" description="Helical" evidence="7">
    <location>
        <begin position="119"/>
        <end position="140"/>
    </location>
</feature>
<comment type="similarity">
    <text evidence="2">Belongs to the peptidase A24 family.</text>
</comment>
<dbReference type="GO" id="GO:0005886">
    <property type="term" value="C:plasma membrane"/>
    <property type="evidence" value="ECO:0007669"/>
    <property type="project" value="UniProtKB-SubCell"/>
</dbReference>
<feature type="transmembrane region" description="Helical" evidence="7">
    <location>
        <begin position="95"/>
        <end position="113"/>
    </location>
</feature>
<dbReference type="Pfam" id="PF06750">
    <property type="entry name" value="A24_N_bact"/>
    <property type="match status" value="1"/>
</dbReference>
<evidence type="ECO:0000256" key="3">
    <source>
        <dbReference type="ARBA" id="ARBA00022475"/>
    </source>
</evidence>
<name>A0A8A0RP90_9FIRM</name>
<feature type="domain" description="Prepilin type IV endopeptidase peptidase" evidence="8">
    <location>
        <begin position="102"/>
        <end position="204"/>
    </location>
</feature>
<sequence>MTLILLFVLGTVIGSFINVCIYRIPRNKSVVSMPSFCPECGKRLKPYELIPIISYIIQGGKCRGCGKTISVRYPLVELSCGALPFLLLLKFPPGANFFIITALLYLMVVVTFIDMEFMIIPDSLILVGLLLGGLYTIFVWRSPIQPLLGMVTGSGLLFSIAILWKGGMGEGDVKYMGVLGIYLGFKLTILSLFLSFLLGAVIGIVLILSGKKGRRDMIPFGPFLSAAAFISILWGEGISNWYLDFLVM</sequence>
<evidence type="ECO:0000256" key="5">
    <source>
        <dbReference type="ARBA" id="ARBA00022989"/>
    </source>
</evidence>
<reference evidence="10" key="1">
    <citation type="submission" date="2020-07" db="EMBL/GenBank/DDBJ databases">
        <title>Koleobacter methoxysyntrophicus gen. nov., sp. nov., a novel anaerobic bacterium isolated from deep subsurface oil field and proposal of Koleobacterales ord. nov. in the phylum Firmicutes.</title>
        <authorList>
            <person name="Sakamoto S."/>
            <person name="Tamaki H."/>
        </authorList>
    </citation>
    <scope>NUCLEOTIDE SEQUENCE</scope>
    <source>
        <strain evidence="10">NRmbB1</strain>
    </source>
</reference>
<evidence type="ECO:0000313" key="11">
    <source>
        <dbReference type="Proteomes" id="UP000662904"/>
    </source>
</evidence>
<evidence type="ECO:0000256" key="6">
    <source>
        <dbReference type="ARBA" id="ARBA00023136"/>
    </source>
</evidence>
<dbReference type="PANTHER" id="PTHR30487">
    <property type="entry name" value="TYPE 4 PREPILIN-LIKE PROTEINS LEADER PEPTIDE-PROCESSING ENZYME"/>
    <property type="match status" value="1"/>
</dbReference>
<keyword evidence="5 7" id="KW-1133">Transmembrane helix</keyword>
<feature type="transmembrane region" description="Helical" evidence="7">
    <location>
        <begin position="6"/>
        <end position="24"/>
    </location>
</feature>
<dbReference type="InterPro" id="IPR050882">
    <property type="entry name" value="Prepilin_peptidase/N-MTase"/>
</dbReference>
<evidence type="ECO:0000259" key="8">
    <source>
        <dbReference type="Pfam" id="PF01478"/>
    </source>
</evidence>
<feature type="transmembrane region" description="Helical" evidence="7">
    <location>
        <begin position="187"/>
        <end position="208"/>
    </location>
</feature>
<dbReference type="Pfam" id="PF01478">
    <property type="entry name" value="Peptidase_A24"/>
    <property type="match status" value="1"/>
</dbReference>
<feature type="transmembrane region" description="Helical" evidence="7">
    <location>
        <begin position="220"/>
        <end position="243"/>
    </location>
</feature>
<keyword evidence="11" id="KW-1185">Reference proteome</keyword>
<dbReference type="Proteomes" id="UP000662904">
    <property type="component" value="Chromosome"/>
</dbReference>
<proteinExistence type="inferred from homology"/>
<organism evidence="10 11">
    <name type="scientific">Koleobacter methoxysyntrophicus</name>
    <dbReference type="NCBI Taxonomy" id="2751313"/>
    <lineage>
        <taxon>Bacteria</taxon>
        <taxon>Bacillati</taxon>
        <taxon>Bacillota</taxon>
        <taxon>Clostridia</taxon>
        <taxon>Koleobacterales</taxon>
        <taxon>Koleobacteraceae</taxon>
        <taxon>Koleobacter</taxon>
    </lineage>
</organism>
<evidence type="ECO:0000256" key="1">
    <source>
        <dbReference type="ARBA" id="ARBA00004651"/>
    </source>
</evidence>
<protein>
    <submittedName>
        <fullName evidence="10">Type 4 prepilin-like proteins leader peptide-processing enzyme</fullName>
    </submittedName>
</protein>
<evidence type="ECO:0000256" key="4">
    <source>
        <dbReference type="ARBA" id="ARBA00022692"/>
    </source>
</evidence>
<dbReference type="RefSeq" id="WP_206706749.1">
    <property type="nucleotide sequence ID" value="NZ_CP059066.1"/>
</dbReference>
<dbReference type="AlphaFoldDB" id="A0A8A0RP90"/>
<evidence type="ECO:0000256" key="2">
    <source>
        <dbReference type="ARBA" id="ARBA00005801"/>
    </source>
</evidence>
<dbReference type="InterPro" id="IPR000045">
    <property type="entry name" value="Prepilin_IV_endopep_pep"/>
</dbReference>
<keyword evidence="3" id="KW-1003">Cell membrane</keyword>
<dbReference type="PANTHER" id="PTHR30487:SF0">
    <property type="entry name" value="PREPILIN LEADER PEPTIDASE_N-METHYLTRANSFERASE-RELATED"/>
    <property type="match status" value="1"/>
</dbReference>
<feature type="transmembrane region" description="Helical" evidence="7">
    <location>
        <begin position="147"/>
        <end position="167"/>
    </location>
</feature>
<dbReference type="GO" id="GO:0004190">
    <property type="term" value="F:aspartic-type endopeptidase activity"/>
    <property type="evidence" value="ECO:0007669"/>
    <property type="project" value="InterPro"/>
</dbReference>
<evidence type="ECO:0000256" key="7">
    <source>
        <dbReference type="SAM" id="Phobius"/>
    </source>
</evidence>
<evidence type="ECO:0000313" key="10">
    <source>
        <dbReference type="EMBL" id="QSQ09390.1"/>
    </source>
</evidence>
<accession>A0A8A0RP90</accession>
<evidence type="ECO:0000259" key="9">
    <source>
        <dbReference type="Pfam" id="PF06750"/>
    </source>
</evidence>
<gene>
    <name evidence="10" type="primary">comC_1</name>
    <name evidence="10" type="ORF">H0A61_01753</name>
</gene>
<keyword evidence="6 7" id="KW-0472">Membrane</keyword>
<dbReference type="Gene3D" id="1.20.120.1220">
    <property type="match status" value="1"/>
</dbReference>
<comment type="subcellular location">
    <subcellularLocation>
        <location evidence="1">Cell membrane</location>
        <topology evidence="1">Multi-pass membrane protein</topology>
    </subcellularLocation>
</comment>
<dbReference type="GO" id="GO:0006465">
    <property type="term" value="P:signal peptide processing"/>
    <property type="evidence" value="ECO:0007669"/>
    <property type="project" value="TreeGrafter"/>
</dbReference>
<dbReference type="EMBL" id="CP059066">
    <property type="protein sequence ID" value="QSQ09390.1"/>
    <property type="molecule type" value="Genomic_DNA"/>
</dbReference>
<feature type="domain" description="Prepilin peptidase A24 N-terminal" evidence="9">
    <location>
        <begin position="8"/>
        <end position="91"/>
    </location>
</feature>